<dbReference type="InterPro" id="IPR051487">
    <property type="entry name" value="Ser/Thr_Proteases_Immune/Dev"/>
</dbReference>
<organism>
    <name type="scientific">Branchiostoma floridae</name>
    <name type="common">Florida lancelet</name>
    <name type="synonym">Amphioxus</name>
    <dbReference type="NCBI Taxonomy" id="7739"/>
    <lineage>
        <taxon>Eukaryota</taxon>
        <taxon>Metazoa</taxon>
        <taxon>Chordata</taxon>
        <taxon>Cephalochordata</taxon>
        <taxon>Leptocardii</taxon>
        <taxon>Amphioxiformes</taxon>
        <taxon>Branchiostomatidae</taxon>
        <taxon>Branchiostoma</taxon>
    </lineage>
</organism>
<evidence type="ECO:0000259" key="6">
    <source>
        <dbReference type="PROSITE" id="PS50240"/>
    </source>
</evidence>
<dbReference type="PANTHER" id="PTHR24256">
    <property type="entry name" value="TRYPTASE-RELATED"/>
    <property type="match status" value="1"/>
</dbReference>
<dbReference type="PROSITE" id="PS00135">
    <property type="entry name" value="TRYPSIN_SER"/>
    <property type="match status" value="1"/>
</dbReference>
<proteinExistence type="inferred from homology"/>
<gene>
    <name evidence="7" type="ORF">BRAFLDRAFT_109995</name>
</gene>
<keyword evidence="5" id="KW-0812">Transmembrane</keyword>
<reference evidence="7" key="1">
    <citation type="journal article" date="2008" name="Nature">
        <title>The amphioxus genome and the evolution of the chordate karyotype.</title>
        <authorList>
            <consortium name="US DOE Joint Genome Institute (JGI-PGF)"/>
            <person name="Putnam N.H."/>
            <person name="Butts T."/>
            <person name="Ferrier D.E.K."/>
            <person name="Furlong R.F."/>
            <person name="Hellsten U."/>
            <person name="Kawashima T."/>
            <person name="Robinson-Rechavi M."/>
            <person name="Shoguchi E."/>
            <person name="Terry A."/>
            <person name="Yu J.-K."/>
            <person name="Benito-Gutierrez E.L."/>
            <person name="Dubchak I."/>
            <person name="Garcia-Fernandez J."/>
            <person name="Gibson-Brown J.J."/>
            <person name="Grigoriev I.V."/>
            <person name="Horton A.C."/>
            <person name="de Jong P.J."/>
            <person name="Jurka J."/>
            <person name="Kapitonov V.V."/>
            <person name="Kohara Y."/>
            <person name="Kuroki Y."/>
            <person name="Lindquist E."/>
            <person name="Lucas S."/>
            <person name="Osoegawa K."/>
            <person name="Pennacchio L.A."/>
            <person name="Salamov A.A."/>
            <person name="Satou Y."/>
            <person name="Sauka-Spengler T."/>
            <person name="Schmutz J."/>
            <person name="Shin-I T."/>
            <person name="Toyoda A."/>
            <person name="Bronner-Fraser M."/>
            <person name="Fujiyama A."/>
            <person name="Holland L.Z."/>
            <person name="Holland P.W.H."/>
            <person name="Satoh N."/>
            <person name="Rokhsar D.S."/>
        </authorList>
    </citation>
    <scope>NUCLEOTIDE SEQUENCE [LARGE SCALE GENOMIC DNA]</scope>
    <source>
        <strain evidence="7">S238N-H82</strain>
        <tissue evidence="7">Testes</tissue>
    </source>
</reference>
<keyword evidence="1" id="KW-1015">Disulfide bond</keyword>
<evidence type="ECO:0000256" key="2">
    <source>
        <dbReference type="ARBA" id="ARBA00024195"/>
    </source>
</evidence>
<dbReference type="SUPFAM" id="SSF50494">
    <property type="entry name" value="Trypsin-like serine proteases"/>
    <property type="match status" value="1"/>
</dbReference>
<dbReference type="GO" id="GO:0004252">
    <property type="term" value="F:serine-type endopeptidase activity"/>
    <property type="evidence" value="ECO:0007669"/>
    <property type="project" value="InterPro"/>
</dbReference>
<dbReference type="Pfam" id="PF00089">
    <property type="entry name" value="Trypsin"/>
    <property type="match status" value="2"/>
</dbReference>
<keyword evidence="3" id="KW-0378">Hydrolase</keyword>
<evidence type="ECO:0000313" key="7">
    <source>
        <dbReference type="EMBL" id="EEN42123.1"/>
    </source>
</evidence>
<dbReference type="EMBL" id="GG666745">
    <property type="protein sequence ID" value="EEN42123.1"/>
    <property type="molecule type" value="Genomic_DNA"/>
</dbReference>
<dbReference type="InterPro" id="IPR001254">
    <property type="entry name" value="Trypsin_dom"/>
</dbReference>
<dbReference type="PRINTS" id="PR00722">
    <property type="entry name" value="CHYMOTRYPSIN"/>
</dbReference>
<evidence type="ECO:0000256" key="5">
    <source>
        <dbReference type="SAM" id="Phobius"/>
    </source>
</evidence>
<feature type="region of interest" description="Disordered" evidence="4">
    <location>
        <begin position="91"/>
        <end position="119"/>
    </location>
</feature>
<keyword evidence="3" id="KW-0720">Serine protease</keyword>
<dbReference type="InterPro" id="IPR009003">
    <property type="entry name" value="Peptidase_S1_PA"/>
</dbReference>
<keyword evidence="3" id="KW-0645">Protease</keyword>
<protein>
    <recommendedName>
        <fullName evidence="6">Peptidase S1 domain-containing protein</fullName>
    </recommendedName>
</protein>
<dbReference type="STRING" id="7739.C3ZZA0"/>
<keyword evidence="5" id="KW-0472">Membrane</keyword>
<dbReference type="InterPro" id="IPR043504">
    <property type="entry name" value="Peptidase_S1_PA_chymotrypsin"/>
</dbReference>
<name>C3ZZA0_BRAFL</name>
<dbReference type="PROSITE" id="PS00134">
    <property type="entry name" value="TRYPSIN_HIS"/>
    <property type="match status" value="1"/>
</dbReference>
<dbReference type="Gene3D" id="2.40.10.10">
    <property type="entry name" value="Trypsin-like serine proteases"/>
    <property type="match status" value="2"/>
</dbReference>
<dbReference type="FunFam" id="2.40.10.10:FF:000367">
    <property type="match status" value="1"/>
</dbReference>
<feature type="transmembrane region" description="Helical" evidence="5">
    <location>
        <begin position="55"/>
        <end position="77"/>
    </location>
</feature>
<dbReference type="InterPro" id="IPR001314">
    <property type="entry name" value="Peptidase_S1A"/>
</dbReference>
<dbReference type="InterPro" id="IPR033116">
    <property type="entry name" value="TRYPSIN_SER"/>
</dbReference>
<dbReference type="CDD" id="cd00190">
    <property type="entry name" value="Tryp_SPc"/>
    <property type="match status" value="1"/>
</dbReference>
<evidence type="ECO:0000256" key="4">
    <source>
        <dbReference type="SAM" id="MobiDB-lite"/>
    </source>
</evidence>
<dbReference type="FunFam" id="2.40.10.10:FF:000469">
    <property type="match status" value="1"/>
</dbReference>
<sequence length="297" mass="31939">MITFLGTLGARQDRVASELCTGFQGSQPVDLTLTLRGDLSPNELSLLFPRKHRTFIMNWFLCFASCVLVCLVAQASAQILDLGTDCGRGTNSVSRRRREVGGSTPRPGDWGGQLGSGTDNLGDENHIVGGNVAKKGDWGWQVAFKIFGSLACGGSLIHPNWVVTAAHCIVYGPTASYYSVEIGVNDRNNPDSWSTSRGSVSRYLRQVSLPVKSESYCENRFGVNSDTQVCAGVSGFGKDTCQGDSGGPLVVKSRTDDRWHLVGLTSYGPNPCGEGGVYTRLSGFNNWIIRTMNANGV</sequence>
<evidence type="ECO:0000256" key="3">
    <source>
        <dbReference type="RuleBase" id="RU363034"/>
    </source>
</evidence>
<keyword evidence="5" id="KW-1133">Transmembrane helix</keyword>
<dbReference type="InParanoid" id="C3ZZA0"/>
<dbReference type="PROSITE" id="PS50240">
    <property type="entry name" value="TRYPSIN_DOM"/>
    <property type="match status" value="1"/>
</dbReference>
<dbReference type="AlphaFoldDB" id="C3ZZA0"/>
<dbReference type="GO" id="GO:0006508">
    <property type="term" value="P:proteolysis"/>
    <property type="evidence" value="ECO:0007669"/>
    <property type="project" value="UniProtKB-KW"/>
</dbReference>
<accession>C3ZZA0</accession>
<dbReference type="SMART" id="SM00020">
    <property type="entry name" value="Tryp_SPc"/>
    <property type="match status" value="1"/>
</dbReference>
<comment type="similarity">
    <text evidence="2">Belongs to the peptidase S1 family. CLIP subfamily.</text>
</comment>
<dbReference type="eggNOG" id="KOG3627">
    <property type="taxonomic scope" value="Eukaryota"/>
</dbReference>
<dbReference type="InterPro" id="IPR018114">
    <property type="entry name" value="TRYPSIN_HIS"/>
</dbReference>
<feature type="domain" description="Peptidase S1" evidence="6">
    <location>
        <begin position="127"/>
        <end position="293"/>
    </location>
</feature>
<evidence type="ECO:0000256" key="1">
    <source>
        <dbReference type="ARBA" id="ARBA00023157"/>
    </source>
</evidence>